<name>A0ABD1XX02_9MARC</name>
<feature type="compositionally biased region" description="Basic and acidic residues" evidence="1">
    <location>
        <begin position="67"/>
        <end position="80"/>
    </location>
</feature>
<feature type="region of interest" description="Disordered" evidence="1">
    <location>
        <begin position="99"/>
        <end position="118"/>
    </location>
</feature>
<organism evidence="2 3">
    <name type="scientific">Riccia fluitans</name>
    <dbReference type="NCBI Taxonomy" id="41844"/>
    <lineage>
        <taxon>Eukaryota</taxon>
        <taxon>Viridiplantae</taxon>
        <taxon>Streptophyta</taxon>
        <taxon>Embryophyta</taxon>
        <taxon>Marchantiophyta</taxon>
        <taxon>Marchantiopsida</taxon>
        <taxon>Marchantiidae</taxon>
        <taxon>Marchantiales</taxon>
        <taxon>Ricciaceae</taxon>
        <taxon>Riccia</taxon>
    </lineage>
</organism>
<feature type="compositionally biased region" description="Polar residues" evidence="1">
    <location>
        <begin position="105"/>
        <end position="118"/>
    </location>
</feature>
<evidence type="ECO:0000313" key="2">
    <source>
        <dbReference type="EMBL" id="KAL2613345.1"/>
    </source>
</evidence>
<evidence type="ECO:0000256" key="1">
    <source>
        <dbReference type="SAM" id="MobiDB-lite"/>
    </source>
</evidence>
<comment type="caution">
    <text evidence="2">The sequence shown here is derived from an EMBL/GenBank/DDBJ whole genome shotgun (WGS) entry which is preliminary data.</text>
</comment>
<sequence length="118" mass="12964">MTRSDEGKASGTDKDSSTAAANGTYEEAPRKGLREANKKRGQIANRHQGGTGTKTTEDATSDEFEDAREANHDNARQARRLELEKLDRQIAVASTLNENHHIAQSDASQQCTQNHEKT</sequence>
<gene>
    <name evidence="2" type="ORF">R1flu_025037</name>
</gene>
<feature type="compositionally biased region" description="Basic and acidic residues" evidence="1">
    <location>
        <begin position="1"/>
        <end position="16"/>
    </location>
</feature>
<feature type="compositionally biased region" description="Basic and acidic residues" evidence="1">
    <location>
        <begin position="27"/>
        <end position="38"/>
    </location>
</feature>
<keyword evidence="3" id="KW-1185">Reference proteome</keyword>
<dbReference type="AlphaFoldDB" id="A0ABD1XX02"/>
<protein>
    <submittedName>
        <fullName evidence="2">Uncharacterized protein</fullName>
    </submittedName>
</protein>
<proteinExistence type="predicted"/>
<feature type="region of interest" description="Disordered" evidence="1">
    <location>
        <begin position="1"/>
        <end position="80"/>
    </location>
</feature>
<accession>A0ABD1XX02</accession>
<reference evidence="2 3" key="1">
    <citation type="submission" date="2024-09" db="EMBL/GenBank/DDBJ databases">
        <title>Chromosome-scale assembly of Riccia fluitans.</title>
        <authorList>
            <person name="Paukszto L."/>
            <person name="Sawicki J."/>
            <person name="Karawczyk K."/>
            <person name="Piernik-Szablinska J."/>
            <person name="Szczecinska M."/>
            <person name="Mazdziarz M."/>
        </authorList>
    </citation>
    <scope>NUCLEOTIDE SEQUENCE [LARGE SCALE GENOMIC DNA]</scope>
    <source>
        <strain evidence="2">Rf_01</strain>
        <tissue evidence="2">Aerial parts of the thallus</tissue>
    </source>
</reference>
<evidence type="ECO:0000313" key="3">
    <source>
        <dbReference type="Proteomes" id="UP001605036"/>
    </source>
</evidence>
<dbReference type="EMBL" id="JBHFFA010000007">
    <property type="protein sequence ID" value="KAL2613345.1"/>
    <property type="molecule type" value="Genomic_DNA"/>
</dbReference>
<dbReference type="Proteomes" id="UP001605036">
    <property type="component" value="Unassembled WGS sequence"/>
</dbReference>